<accession>A0A8S3YLC8</accession>
<sequence>MRSYLTTLLGLVLFVLVHVPVSSSRLPDHKMGTSPVKMMKVDTDMATDSPLHEDPEIHMNATQLITSKGFPCENYFITTDDGYILNILRIPHGRNNSNLPGPRPVVILQHGLLGSCTHFLSNPVNESLAYILADAGADVWLGNSRGNFYSTNHTRLNPKKREFWKFSFDEMGAYDVPAMVNFVVATSGVEQVYYVGHSQGTTIGFIAFGENEEVAAKIKQFIALAPVARIANTKSPMRLLAPVAKEIEVFLEIFGHGQININPEIMRFLAGSLCSKWGSLLCENFLFVLCGFDYKFFNKSRIPVYVAHNPSSTSVHDILHWAQMINSKTFQHFDYGSAKQNMVHYNQ</sequence>
<dbReference type="InterPro" id="IPR025483">
    <property type="entry name" value="Lipase_euk"/>
</dbReference>
<organism evidence="4 5">
    <name type="scientific">Candidula unifasciata</name>
    <dbReference type="NCBI Taxonomy" id="100452"/>
    <lineage>
        <taxon>Eukaryota</taxon>
        <taxon>Metazoa</taxon>
        <taxon>Spiralia</taxon>
        <taxon>Lophotrochozoa</taxon>
        <taxon>Mollusca</taxon>
        <taxon>Gastropoda</taxon>
        <taxon>Heterobranchia</taxon>
        <taxon>Euthyneura</taxon>
        <taxon>Panpulmonata</taxon>
        <taxon>Eupulmonata</taxon>
        <taxon>Stylommatophora</taxon>
        <taxon>Helicina</taxon>
        <taxon>Helicoidea</taxon>
        <taxon>Geomitridae</taxon>
        <taxon>Candidula</taxon>
    </lineage>
</organism>
<protein>
    <recommendedName>
        <fullName evidence="3">Partial AB-hydrolase lipase domain-containing protein</fullName>
    </recommendedName>
</protein>
<evidence type="ECO:0000256" key="2">
    <source>
        <dbReference type="SAM" id="SignalP"/>
    </source>
</evidence>
<dbReference type="GO" id="GO:0006629">
    <property type="term" value="P:lipid metabolic process"/>
    <property type="evidence" value="ECO:0007669"/>
    <property type="project" value="InterPro"/>
</dbReference>
<dbReference type="PANTHER" id="PTHR11005">
    <property type="entry name" value="LYSOSOMAL ACID LIPASE-RELATED"/>
    <property type="match status" value="1"/>
</dbReference>
<feature type="chain" id="PRO_5035822142" description="Partial AB-hydrolase lipase domain-containing protein" evidence="2">
    <location>
        <begin position="24"/>
        <end position="347"/>
    </location>
</feature>
<evidence type="ECO:0000313" key="4">
    <source>
        <dbReference type="EMBL" id="CAG5117927.1"/>
    </source>
</evidence>
<feature type="domain" description="Partial AB-hydrolase lipase" evidence="3">
    <location>
        <begin position="62"/>
        <end position="122"/>
    </location>
</feature>
<dbReference type="Proteomes" id="UP000678393">
    <property type="component" value="Unassembled WGS sequence"/>
</dbReference>
<dbReference type="Gene3D" id="3.40.50.1820">
    <property type="entry name" value="alpha/beta hydrolase"/>
    <property type="match status" value="1"/>
</dbReference>
<proteinExistence type="inferred from homology"/>
<dbReference type="Pfam" id="PF04083">
    <property type="entry name" value="Abhydro_lipase"/>
    <property type="match status" value="1"/>
</dbReference>
<dbReference type="AlphaFoldDB" id="A0A8S3YLC8"/>
<evidence type="ECO:0000313" key="5">
    <source>
        <dbReference type="Proteomes" id="UP000678393"/>
    </source>
</evidence>
<dbReference type="GO" id="GO:0016788">
    <property type="term" value="F:hydrolase activity, acting on ester bonds"/>
    <property type="evidence" value="ECO:0007669"/>
    <property type="project" value="InterPro"/>
</dbReference>
<name>A0A8S3YLC8_9EUPU</name>
<comment type="similarity">
    <text evidence="1">Belongs to the AB hydrolase superfamily. Lipase family.</text>
</comment>
<keyword evidence="2" id="KW-0732">Signal</keyword>
<reference evidence="4" key="1">
    <citation type="submission" date="2021-04" db="EMBL/GenBank/DDBJ databases">
        <authorList>
            <consortium name="Molecular Ecology Group"/>
        </authorList>
    </citation>
    <scope>NUCLEOTIDE SEQUENCE</scope>
</reference>
<evidence type="ECO:0000259" key="3">
    <source>
        <dbReference type="Pfam" id="PF04083"/>
    </source>
</evidence>
<keyword evidence="5" id="KW-1185">Reference proteome</keyword>
<dbReference type="InterPro" id="IPR029058">
    <property type="entry name" value="AB_hydrolase_fold"/>
</dbReference>
<dbReference type="InterPro" id="IPR006693">
    <property type="entry name" value="AB_hydrolase_lipase"/>
</dbReference>
<dbReference type="PIRSF" id="PIRSF000862">
    <property type="entry name" value="Steryl_ester_lip"/>
    <property type="match status" value="1"/>
</dbReference>
<dbReference type="SUPFAM" id="SSF53474">
    <property type="entry name" value="alpha/beta-Hydrolases"/>
    <property type="match status" value="1"/>
</dbReference>
<evidence type="ECO:0000256" key="1">
    <source>
        <dbReference type="ARBA" id="ARBA00010701"/>
    </source>
</evidence>
<feature type="signal peptide" evidence="2">
    <location>
        <begin position="1"/>
        <end position="23"/>
    </location>
</feature>
<dbReference type="EMBL" id="CAJHNH020000473">
    <property type="protein sequence ID" value="CAG5117927.1"/>
    <property type="molecule type" value="Genomic_DNA"/>
</dbReference>
<gene>
    <name evidence="4" type="ORF">CUNI_LOCUS3485</name>
</gene>
<dbReference type="FunFam" id="3.40.50.1820:FF:000012">
    <property type="entry name" value="Lipase"/>
    <property type="match status" value="1"/>
</dbReference>
<comment type="caution">
    <text evidence="4">The sequence shown here is derived from an EMBL/GenBank/DDBJ whole genome shotgun (WGS) entry which is preliminary data.</text>
</comment>
<dbReference type="OrthoDB" id="9974421at2759"/>
<feature type="non-terminal residue" evidence="4">
    <location>
        <position position="347"/>
    </location>
</feature>